<evidence type="ECO:0000256" key="1">
    <source>
        <dbReference type="SAM" id="MobiDB-lite"/>
    </source>
</evidence>
<accession>A0A6N7L1S8</accession>
<evidence type="ECO:0000313" key="4">
    <source>
        <dbReference type="Proteomes" id="UP000450000"/>
    </source>
</evidence>
<reference evidence="3 4" key="1">
    <citation type="submission" date="2019-09" db="EMBL/GenBank/DDBJ databases">
        <title>Genome Sequences of Streptomyces kaniharaensis ATCC 21070.</title>
        <authorList>
            <person name="Zhu W."/>
            <person name="De Crecy-Lagard V."/>
            <person name="Richards N.G."/>
        </authorList>
    </citation>
    <scope>NUCLEOTIDE SEQUENCE [LARGE SCALE GENOMIC DNA]</scope>
    <source>
        <strain evidence="3 4">SF-557</strain>
    </source>
</reference>
<sequence length="549" mass="58736">MSDPAGRFPESERTRLQAARELTARHYAAVLAYAHLLCRDQHIARELAGEAFAETLEAAFSGMGPTHAWRPHLLAATRRTAALWADTDRRTALSPGFLDWLQSLPLPDPASPCASITNAAAEENSFTLQAFWRLPGAWQAGLWQSLEQPADPEERAPSPDLPTALLPPIHLVQGFYDAYLQRYAARTPRDCRMLTARLGDSVRRGTLQDRELELHLTRCPGCSHARTELIAIHTWQRPSLLEALLLWTGNPSPATADITILPSRGQAQLPCVQAPQPRQMTHPIGAGDRKPVPSGKRTIRRPAPSNKTIAIGLTVLGLSVLAAAAAAVTANRPAPPAAAPQPPPPPSPSPTTAQVTAPATSPATAPATSPAAAPLGIPAVAPGRSETATANIPSASPSSQPAGFRLVNAVTGLCVGPDDDNVGIRLQTCTRTGLQTWQLLRTDTDGLYQLRHTATGQCLDGTTTGGNTVPVTLQPCRPAAEHREQLWKPGPDKVPAAFRLYFAPPVASSDYGTHLLGPTDVWPGPPRNGSPLVHQPNYYNKDYFLFTTG</sequence>
<evidence type="ECO:0000259" key="2">
    <source>
        <dbReference type="Pfam" id="PF14200"/>
    </source>
</evidence>
<name>A0A6N7L1S8_9ACTN</name>
<dbReference type="PROSITE" id="PS50231">
    <property type="entry name" value="RICIN_B_LECTIN"/>
    <property type="match status" value="1"/>
</dbReference>
<feature type="region of interest" description="Disordered" evidence="1">
    <location>
        <begin position="333"/>
        <end position="381"/>
    </location>
</feature>
<dbReference type="Proteomes" id="UP000450000">
    <property type="component" value="Unassembled WGS sequence"/>
</dbReference>
<feature type="domain" description="Ricin B lectin" evidence="2">
    <location>
        <begin position="402"/>
        <end position="468"/>
    </location>
</feature>
<dbReference type="RefSeq" id="WP_153466883.1">
    <property type="nucleotide sequence ID" value="NZ_WBOF01000002.1"/>
</dbReference>
<feature type="compositionally biased region" description="Pro residues" evidence="1">
    <location>
        <begin position="333"/>
        <end position="349"/>
    </location>
</feature>
<feature type="region of interest" description="Disordered" evidence="1">
    <location>
        <begin position="277"/>
        <end position="303"/>
    </location>
</feature>
<keyword evidence="4" id="KW-1185">Reference proteome</keyword>
<dbReference type="SUPFAM" id="SSF50370">
    <property type="entry name" value="Ricin B-like lectins"/>
    <property type="match status" value="1"/>
</dbReference>
<evidence type="ECO:0000313" key="3">
    <source>
        <dbReference type="EMBL" id="MQS16144.1"/>
    </source>
</evidence>
<dbReference type="OrthoDB" id="4990598at2"/>
<dbReference type="Gene3D" id="2.80.10.50">
    <property type="match status" value="1"/>
</dbReference>
<proteinExistence type="predicted"/>
<comment type="caution">
    <text evidence="3">The sequence shown here is derived from an EMBL/GenBank/DDBJ whole genome shotgun (WGS) entry which is preliminary data.</text>
</comment>
<dbReference type="EMBL" id="WBOF01000002">
    <property type="protein sequence ID" value="MQS16144.1"/>
    <property type="molecule type" value="Genomic_DNA"/>
</dbReference>
<protein>
    <recommendedName>
        <fullName evidence="2">Ricin B lectin domain-containing protein</fullName>
    </recommendedName>
</protein>
<dbReference type="AlphaFoldDB" id="A0A6N7L1S8"/>
<organism evidence="3 4">
    <name type="scientific">Streptomyces kaniharaensis</name>
    <dbReference type="NCBI Taxonomy" id="212423"/>
    <lineage>
        <taxon>Bacteria</taxon>
        <taxon>Bacillati</taxon>
        <taxon>Actinomycetota</taxon>
        <taxon>Actinomycetes</taxon>
        <taxon>Kitasatosporales</taxon>
        <taxon>Streptomycetaceae</taxon>
        <taxon>Streptomyces</taxon>
    </lineage>
</organism>
<dbReference type="CDD" id="cd23415">
    <property type="entry name" value="beta-trefoil_Ricin_AH"/>
    <property type="match status" value="1"/>
</dbReference>
<dbReference type="InterPro" id="IPR000772">
    <property type="entry name" value="Ricin_B_lectin"/>
</dbReference>
<gene>
    <name evidence="3" type="ORF">F7Q99_28920</name>
</gene>
<dbReference type="InterPro" id="IPR035992">
    <property type="entry name" value="Ricin_B-like_lectins"/>
</dbReference>
<dbReference type="Pfam" id="PF14200">
    <property type="entry name" value="RicinB_lectin_2"/>
    <property type="match status" value="1"/>
</dbReference>
<feature type="compositionally biased region" description="Low complexity" evidence="1">
    <location>
        <begin position="350"/>
        <end position="374"/>
    </location>
</feature>